<organism evidence="1 2">
    <name type="scientific">Thiorhodovibrio winogradskyi</name>
    <dbReference type="NCBI Taxonomy" id="77007"/>
    <lineage>
        <taxon>Bacteria</taxon>
        <taxon>Pseudomonadati</taxon>
        <taxon>Pseudomonadota</taxon>
        <taxon>Gammaproteobacteria</taxon>
        <taxon>Chromatiales</taxon>
        <taxon>Chromatiaceae</taxon>
        <taxon>Thiorhodovibrio</taxon>
    </lineage>
</organism>
<accession>A0ABZ0S7G9</accession>
<sequence>MMLQQAVRQLIFSPPHATVSAARSPALAAGFLPAFRHEVDGQVRLCLTDDGRLASVHLLDSLPTDWVAERDDDGRPMALVDQVSAGYLRGDQFWSLGDLRRPRLDS</sequence>
<dbReference type="RefSeq" id="WP_328986803.1">
    <property type="nucleotide sequence ID" value="NZ_CP121472.1"/>
</dbReference>
<proteinExistence type="predicted"/>
<dbReference type="Proteomes" id="UP001432180">
    <property type="component" value="Chromosome"/>
</dbReference>
<protein>
    <submittedName>
        <fullName evidence="1">Uncharacterized protein</fullName>
    </submittedName>
</protein>
<name>A0ABZ0S7G9_9GAMM</name>
<reference evidence="1 2" key="1">
    <citation type="journal article" date="2023" name="Microorganisms">
        <title>Thiorhodovibrio frisius and Trv. litoralis spp. nov., Two Novel Members from a Clade of Fastidious Purple Sulfur Bacteria That Exhibit Unique Red-Shifted Light-Harvesting Capabilities.</title>
        <authorList>
            <person name="Methner A."/>
            <person name="Kuzyk S.B."/>
            <person name="Petersen J."/>
            <person name="Bauer S."/>
            <person name="Brinkmann H."/>
            <person name="Sichau K."/>
            <person name="Wanner G."/>
            <person name="Wolf J."/>
            <person name="Neumann-Schaal M."/>
            <person name="Henke P."/>
            <person name="Tank M."/>
            <person name="Sproer C."/>
            <person name="Bunk B."/>
            <person name="Overmann J."/>
        </authorList>
    </citation>
    <scope>NUCLEOTIDE SEQUENCE [LARGE SCALE GENOMIC DNA]</scope>
    <source>
        <strain evidence="1 2">DSM 6702</strain>
    </source>
</reference>
<evidence type="ECO:0000313" key="1">
    <source>
        <dbReference type="EMBL" id="WPL16257.1"/>
    </source>
</evidence>
<evidence type="ECO:0000313" key="2">
    <source>
        <dbReference type="Proteomes" id="UP001432180"/>
    </source>
</evidence>
<keyword evidence="2" id="KW-1185">Reference proteome</keyword>
<dbReference type="EMBL" id="CP121472">
    <property type="protein sequence ID" value="WPL16257.1"/>
    <property type="molecule type" value="Genomic_DNA"/>
</dbReference>
<gene>
    <name evidence="1" type="ORF">Thiowin_01210</name>
</gene>